<dbReference type="Proteomes" id="UP000518300">
    <property type="component" value="Unassembled WGS sequence"/>
</dbReference>
<organism evidence="2 3">
    <name type="scientific">Pyxidicoccus fallax</name>
    <dbReference type="NCBI Taxonomy" id="394095"/>
    <lineage>
        <taxon>Bacteria</taxon>
        <taxon>Pseudomonadati</taxon>
        <taxon>Myxococcota</taxon>
        <taxon>Myxococcia</taxon>
        <taxon>Myxococcales</taxon>
        <taxon>Cystobacterineae</taxon>
        <taxon>Myxococcaceae</taxon>
        <taxon>Pyxidicoccus</taxon>
    </lineage>
</organism>
<feature type="transmembrane region" description="Helical" evidence="1">
    <location>
        <begin position="67"/>
        <end position="86"/>
    </location>
</feature>
<evidence type="ECO:0000256" key="1">
    <source>
        <dbReference type="SAM" id="Phobius"/>
    </source>
</evidence>
<evidence type="ECO:0000313" key="3">
    <source>
        <dbReference type="Proteomes" id="UP000518300"/>
    </source>
</evidence>
<proteinExistence type="predicted"/>
<protein>
    <submittedName>
        <fullName evidence="2">DUF3185 family protein</fullName>
    </submittedName>
</protein>
<keyword evidence="1" id="KW-0472">Membrane</keyword>
<keyword evidence="1" id="KW-0812">Transmembrane</keyword>
<accession>A0A848LEC9</accession>
<keyword evidence="3" id="KW-1185">Reference proteome</keyword>
<keyword evidence="1" id="KW-1133">Transmembrane helix</keyword>
<gene>
    <name evidence="2" type="ORF">HG543_09930</name>
</gene>
<feature type="transmembrane region" description="Helical" evidence="1">
    <location>
        <begin position="21"/>
        <end position="43"/>
    </location>
</feature>
<dbReference type="EMBL" id="JABBJJ010000033">
    <property type="protein sequence ID" value="NMO15173.1"/>
    <property type="molecule type" value="Genomic_DNA"/>
</dbReference>
<sequence>MHRGTPVRSGYAPRAPQGGNVGLIRLVGVMLAVAGGILLWTGLRARESLSERAMQAITGRNTEENTLYVAGGGAALAGGVLLALFGGGRKRR</sequence>
<reference evidence="2 3" key="1">
    <citation type="submission" date="2020-04" db="EMBL/GenBank/DDBJ databases">
        <title>Draft genome of Pyxidicoccus fallax type strain.</title>
        <authorList>
            <person name="Whitworth D.E."/>
        </authorList>
    </citation>
    <scope>NUCLEOTIDE SEQUENCE [LARGE SCALE GENOMIC DNA]</scope>
    <source>
        <strain evidence="2 3">DSM 14698</strain>
    </source>
</reference>
<dbReference type="Pfam" id="PF11381">
    <property type="entry name" value="DUF3185"/>
    <property type="match status" value="1"/>
</dbReference>
<dbReference type="InterPro" id="IPR021521">
    <property type="entry name" value="DUF3185"/>
</dbReference>
<comment type="caution">
    <text evidence="2">The sequence shown here is derived from an EMBL/GenBank/DDBJ whole genome shotgun (WGS) entry which is preliminary data.</text>
</comment>
<dbReference type="AlphaFoldDB" id="A0A848LEC9"/>
<evidence type="ECO:0000313" key="2">
    <source>
        <dbReference type="EMBL" id="NMO15173.1"/>
    </source>
</evidence>
<name>A0A848LEC9_9BACT</name>